<dbReference type="AlphaFoldDB" id="A0A0V0J487"/>
<gene>
    <name evidence="1" type="ORF">TR88689</name>
</gene>
<name>A0A0V0J487_SCHSO</name>
<organism evidence="1">
    <name type="scientific">Schistocephalus solidus</name>
    <name type="common">Tapeworm</name>
    <dbReference type="NCBI Taxonomy" id="70667"/>
    <lineage>
        <taxon>Eukaryota</taxon>
        <taxon>Metazoa</taxon>
        <taxon>Spiralia</taxon>
        <taxon>Lophotrochozoa</taxon>
        <taxon>Platyhelminthes</taxon>
        <taxon>Cestoda</taxon>
        <taxon>Eucestoda</taxon>
        <taxon>Diphyllobothriidea</taxon>
        <taxon>Diphyllobothriidae</taxon>
        <taxon>Schistocephalus</taxon>
    </lineage>
</organism>
<accession>A0A0V0J487</accession>
<protein>
    <submittedName>
        <fullName evidence="1">Uncharacterized protein</fullName>
    </submittedName>
</protein>
<proteinExistence type="predicted"/>
<reference evidence="1" key="1">
    <citation type="submission" date="2016-01" db="EMBL/GenBank/DDBJ databases">
        <title>Reference transcriptome for the parasite Schistocephalus solidus: insights into the molecular evolution of parasitism.</title>
        <authorList>
            <person name="Hebert F.O."/>
            <person name="Grambauer S."/>
            <person name="Barber I."/>
            <person name="Landry C.R."/>
            <person name="Aubin-Horth N."/>
        </authorList>
    </citation>
    <scope>NUCLEOTIDE SEQUENCE</scope>
</reference>
<dbReference type="EMBL" id="GEEE01002788">
    <property type="protein sequence ID" value="JAP60437.1"/>
    <property type="molecule type" value="Transcribed_RNA"/>
</dbReference>
<evidence type="ECO:0000313" key="1">
    <source>
        <dbReference type="EMBL" id="JAP60437.1"/>
    </source>
</evidence>
<sequence length="175" mass="18690">MTANDIFRLELAPVTFKAVAPVSPSFPATPRTPLTTSAVSFKAEATCPPSLSAPSASSLIVSEETDFDTAPPIPTRTSSVSCKAGPKCSPSFSAATQIPPTTSSASFPAGPKCSSSFSGKADPGSNICTRSRKRNSTIRKGRIFWLRWLFSLLQYRTFFVGNGTAIVFSDFRRLL</sequence>